<organism evidence="2 3">
    <name type="scientific">Caenorhabditis nigoni</name>
    <dbReference type="NCBI Taxonomy" id="1611254"/>
    <lineage>
        <taxon>Eukaryota</taxon>
        <taxon>Metazoa</taxon>
        <taxon>Ecdysozoa</taxon>
        <taxon>Nematoda</taxon>
        <taxon>Chromadorea</taxon>
        <taxon>Rhabditida</taxon>
        <taxon>Rhabditina</taxon>
        <taxon>Rhabditomorpha</taxon>
        <taxon>Rhabditoidea</taxon>
        <taxon>Rhabditidae</taxon>
        <taxon>Peloderinae</taxon>
        <taxon>Caenorhabditis</taxon>
    </lineage>
</organism>
<dbReference type="Proteomes" id="UP000230233">
    <property type="component" value="Chromosome V"/>
</dbReference>
<gene>
    <name evidence="2" type="primary">Cnig_chr_V.g21199</name>
    <name evidence="2" type="ORF">B9Z55_021199</name>
</gene>
<evidence type="ECO:0000313" key="3">
    <source>
        <dbReference type="Proteomes" id="UP000230233"/>
    </source>
</evidence>
<dbReference type="InterPro" id="IPR001810">
    <property type="entry name" value="F-box_dom"/>
</dbReference>
<dbReference type="PANTHER" id="PTHR23015">
    <property type="entry name" value="UNCHARACTERIZED C.ELEGANS PROTEIN"/>
    <property type="match status" value="1"/>
</dbReference>
<feature type="domain" description="F-box" evidence="1">
    <location>
        <begin position="1"/>
        <end position="54"/>
    </location>
</feature>
<comment type="caution">
    <text evidence="2">The sequence shown here is derived from an EMBL/GenBank/DDBJ whole genome shotgun (WGS) entry which is preliminary data.</text>
</comment>
<dbReference type="Pfam" id="PF01827">
    <property type="entry name" value="FTH"/>
    <property type="match status" value="1"/>
</dbReference>
<dbReference type="Pfam" id="PF10318">
    <property type="entry name" value="7TM_GPCR_Srh"/>
    <property type="match status" value="1"/>
</dbReference>
<dbReference type="PROSITE" id="PS50181">
    <property type="entry name" value="FBOX"/>
    <property type="match status" value="1"/>
</dbReference>
<evidence type="ECO:0000259" key="1">
    <source>
        <dbReference type="PROSITE" id="PS50181"/>
    </source>
</evidence>
<sequence>MSSILEMPELVMEKIIEFSDFKAVLTLRQVCCDFRNFVDDLKDSKLPDAKFQLITLQAGNKPGRPVNENKILLTCDDQNGSQKLSYCESYSSSRRENSNGKTTDLGNSNIVDVAIRDLELLLKFQKSDLDLLSFHFNNLEFGEYSSVRALPVELTTMFRKLNRKIKTRELSIRTDDNSHMIPILKFVDPETLMILRIFSLNIHFPKKVEADEIVKTEQWKNAEELVCRVNLLNLNVEDLFHFSWFHLTANSFEAEDFDKLKKAYTSSSKFRKWQLNMSRFAYEQLSDIWGPAFVLEQYKNWYFRMKNSEENVLHIRIRNPVFTDRGWHCYYCINFFLLETRCVPSGANTSVHLTLCFIPLALYLVASFYPIHNAYIAPLGILMIKDHGSVSTFTMIVTNKLLRKAIRKLFSLSEYSRKSEEKMFERKQKKISGVYVLN</sequence>
<dbReference type="InterPro" id="IPR040161">
    <property type="entry name" value="FB224"/>
</dbReference>
<dbReference type="EMBL" id="PDUG01000005">
    <property type="protein sequence ID" value="PIC29694.1"/>
    <property type="molecule type" value="Genomic_DNA"/>
</dbReference>
<dbReference type="AlphaFoldDB" id="A0A2G5TQZ5"/>
<dbReference type="SMART" id="SM00256">
    <property type="entry name" value="FBOX"/>
    <property type="match status" value="1"/>
</dbReference>
<reference evidence="3" key="1">
    <citation type="submission" date="2017-10" db="EMBL/GenBank/DDBJ databases">
        <title>Rapid genome shrinkage in a self-fertile nematode reveals novel sperm competition proteins.</title>
        <authorList>
            <person name="Yin D."/>
            <person name="Schwarz E.M."/>
            <person name="Thomas C.G."/>
            <person name="Felde R.L."/>
            <person name="Korf I.F."/>
            <person name="Cutter A.D."/>
            <person name="Schartner C.M."/>
            <person name="Ralston E.J."/>
            <person name="Meyer B.J."/>
            <person name="Haag E.S."/>
        </authorList>
    </citation>
    <scope>NUCLEOTIDE SEQUENCE [LARGE SCALE GENOMIC DNA]</scope>
    <source>
        <strain evidence="3">JU1422</strain>
    </source>
</reference>
<dbReference type="PANTHER" id="PTHR23015:SF4">
    <property type="entry name" value="DUF38 DOMAIN-CONTAINING PROTEIN-RELATED"/>
    <property type="match status" value="1"/>
</dbReference>
<keyword evidence="3" id="KW-1185">Reference proteome</keyword>
<protein>
    <recommendedName>
        <fullName evidence="1">F-box domain-containing protein</fullName>
    </recommendedName>
</protein>
<evidence type="ECO:0000313" key="2">
    <source>
        <dbReference type="EMBL" id="PIC29694.1"/>
    </source>
</evidence>
<dbReference type="InterPro" id="IPR002900">
    <property type="entry name" value="DUF38/FTH_CAE_spp"/>
</dbReference>
<dbReference type="InterPro" id="IPR019422">
    <property type="entry name" value="7TM_GPCR_serpentine_rcpt_Srh"/>
</dbReference>
<dbReference type="GO" id="GO:0045087">
    <property type="term" value="P:innate immune response"/>
    <property type="evidence" value="ECO:0007669"/>
    <property type="project" value="TreeGrafter"/>
</dbReference>
<name>A0A2G5TQZ5_9PELO</name>
<proteinExistence type="predicted"/>
<accession>A0A2G5TQZ5</accession>
<dbReference type="Pfam" id="PF00646">
    <property type="entry name" value="F-box"/>
    <property type="match status" value="1"/>
</dbReference>